<reference evidence="2" key="2">
    <citation type="submission" date="2020-05" db="UniProtKB">
        <authorList>
            <consortium name="EnsemblMetazoa"/>
        </authorList>
    </citation>
    <scope>IDENTIFICATION</scope>
    <source>
        <strain evidence="2">A-37</strain>
    </source>
</reference>
<evidence type="ECO:0008006" key="4">
    <source>
        <dbReference type="Google" id="ProtNLM"/>
    </source>
</evidence>
<organism evidence="2 3">
    <name type="scientific">Anopheles culicifacies</name>
    <dbReference type="NCBI Taxonomy" id="139723"/>
    <lineage>
        <taxon>Eukaryota</taxon>
        <taxon>Metazoa</taxon>
        <taxon>Ecdysozoa</taxon>
        <taxon>Arthropoda</taxon>
        <taxon>Hexapoda</taxon>
        <taxon>Insecta</taxon>
        <taxon>Pterygota</taxon>
        <taxon>Neoptera</taxon>
        <taxon>Endopterygota</taxon>
        <taxon>Diptera</taxon>
        <taxon>Nematocera</taxon>
        <taxon>Culicoidea</taxon>
        <taxon>Culicidae</taxon>
        <taxon>Anophelinae</taxon>
        <taxon>Anopheles</taxon>
        <taxon>culicifacies species complex</taxon>
    </lineage>
</organism>
<dbReference type="Proteomes" id="UP000075883">
    <property type="component" value="Unassembled WGS sequence"/>
</dbReference>
<dbReference type="EMBL" id="AXCM01015185">
    <property type="status" value="NOT_ANNOTATED_CDS"/>
    <property type="molecule type" value="Genomic_DNA"/>
</dbReference>
<protein>
    <recommendedName>
        <fullName evidence="4">MD-2-related lipid-recognition domain-containing protein</fullName>
    </recommendedName>
</protein>
<keyword evidence="1" id="KW-0732">Signal</keyword>
<feature type="chain" id="PRO_5008128095" description="MD-2-related lipid-recognition domain-containing protein" evidence="1">
    <location>
        <begin position="21"/>
        <end position="178"/>
    </location>
</feature>
<evidence type="ECO:0000313" key="2">
    <source>
        <dbReference type="EnsemblMetazoa" id="ACUA013757-PA"/>
    </source>
</evidence>
<dbReference type="AlphaFoldDB" id="A0A182MAU8"/>
<evidence type="ECO:0000256" key="1">
    <source>
        <dbReference type="SAM" id="SignalP"/>
    </source>
</evidence>
<keyword evidence="3" id="KW-1185">Reference proteome</keyword>
<evidence type="ECO:0000313" key="3">
    <source>
        <dbReference type="Proteomes" id="UP000075883"/>
    </source>
</evidence>
<reference evidence="3" key="1">
    <citation type="submission" date="2013-09" db="EMBL/GenBank/DDBJ databases">
        <title>The Genome Sequence of Anopheles culicifacies species A.</title>
        <authorList>
            <consortium name="The Broad Institute Genomics Platform"/>
            <person name="Neafsey D.E."/>
            <person name="Besansky N."/>
            <person name="Howell P."/>
            <person name="Walton C."/>
            <person name="Young S.K."/>
            <person name="Zeng Q."/>
            <person name="Gargeya S."/>
            <person name="Fitzgerald M."/>
            <person name="Haas B."/>
            <person name="Abouelleil A."/>
            <person name="Allen A.W."/>
            <person name="Alvarado L."/>
            <person name="Arachchi H.M."/>
            <person name="Berlin A.M."/>
            <person name="Chapman S.B."/>
            <person name="Gainer-Dewar J."/>
            <person name="Goldberg J."/>
            <person name="Griggs A."/>
            <person name="Gujja S."/>
            <person name="Hansen M."/>
            <person name="Howarth C."/>
            <person name="Imamovic A."/>
            <person name="Ireland A."/>
            <person name="Larimer J."/>
            <person name="McCowan C."/>
            <person name="Murphy C."/>
            <person name="Pearson M."/>
            <person name="Poon T.W."/>
            <person name="Priest M."/>
            <person name="Roberts A."/>
            <person name="Saif S."/>
            <person name="Shea T."/>
            <person name="Sisk P."/>
            <person name="Sykes S."/>
            <person name="Wortman J."/>
            <person name="Nusbaum C."/>
            <person name="Birren B."/>
        </authorList>
    </citation>
    <scope>NUCLEOTIDE SEQUENCE [LARGE SCALE GENOMIC DNA]</scope>
    <source>
        <strain evidence="3">A-37</strain>
    </source>
</reference>
<sequence>MDKTCSLLGMLSVLVATLHGMQFDFERTEQLSGFDVFYSTLRVRKYNRTTIVLNGTFAPKIVLNNSYRVSTELYHSPLGNQQFNLYPMKLPAKQVCDFMDTLHDEYGQYMVNVYNLPERGTCPIYPREVYTIGKIFPSEVIPPYLPKGLWKVYIITWLDDVEVSKFEWIVKARTEFFV</sequence>
<accession>A0A182MAU8</accession>
<dbReference type="VEuPathDB" id="VectorBase:ACUA013757"/>
<feature type="signal peptide" evidence="1">
    <location>
        <begin position="1"/>
        <end position="20"/>
    </location>
</feature>
<name>A0A182MAU8_9DIPT</name>
<proteinExistence type="predicted"/>
<dbReference type="PANTHER" id="PTHR21112">
    <property type="entry name" value="CHEMOSENSORY PROTEIN A 29A-RELATED"/>
    <property type="match status" value="1"/>
</dbReference>
<dbReference type="STRING" id="139723.A0A182MAU8"/>
<dbReference type="PANTHER" id="PTHR21112:SF0">
    <property type="entry name" value="CHEMOSENSORY PROTEIN A 29A-RELATED"/>
    <property type="match status" value="1"/>
</dbReference>
<dbReference type="EnsemblMetazoa" id="ACUA013757-RA">
    <property type="protein sequence ID" value="ACUA013757-PA"/>
    <property type="gene ID" value="ACUA013757"/>
</dbReference>